<evidence type="ECO:0000313" key="3">
    <source>
        <dbReference type="RefSeq" id="XP_010462863.1"/>
    </source>
</evidence>
<keyword evidence="2" id="KW-1185">Reference proteome</keyword>
<evidence type="ECO:0000313" key="2">
    <source>
        <dbReference type="Proteomes" id="UP000694864"/>
    </source>
</evidence>
<name>A0ABM0VY31_CAMSA</name>
<dbReference type="PANTHER" id="PTHR36407:SF1">
    <property type="entry name" value="MEDIATOR-ASSOCIATED PROTEIN 2"/>
    <property type="match status" value="1"/>
</dbReference>
<dbReference type="PANTHER" id="PTHR36407">
    <property type="entry name" value="MEDIATOR-ASSOCIATED PROTEIN 2"/>
    <property type="match status" value="1"/>
</dbReference>
<feature type="compositionally biased region" description="Polar residues" evidence="1">
    <location>
        <begin position="124"/>
        <end position="145"/>
    </location>
</feature>
<dbReference type="InterPro" id="IPR038823">
    <property type="entry name" value="MED2_plant"/>
</dbReference>
<feature type="compositionally biased region" description="Basic residues" evidence="1">
    <location>
        <begin position="206"/>
        <end position="217"/>
    </location>
</feature>
<sequence>MDYEPNEDFVVATSEEVDNAEVSPEEEIWILQYPLGRGPAATQFPEVERDFLEFDNDLDKEGIFGNLVDSSGTKFELASYPPQDTESTMILPSEDSTVGGSISRRVALVRYAEPNELLQKIKARSQQKLVGAVTNSSGKYSNPTQSSRLKSSKHSASSRSQSKQKSLFSSFTEAPKSPKRKHSGSSSGKHGISTSTVSGSSERSEKSKKKKIMKMEE</sequence>
<feature type="region of interest" description="Disordered" evidence="1">
    <location>
        <begin position="124"/>
        <end position="217"/>
    </location>
</feature>
<gene>
    <name evidence="3" type="primary">LOC104743487</name>
</gene>
<reference evidence="3" key="2">
    <citation type="submission" date="2025-08" db="UniProtKB">
        <authorList>
            <consortium name="RefSeq"/>
        </authorList>
    </citation>
    <scope>IDENTIFICATION</scope>
    <source>
        <tissue evidence="3">Leaf</tissue>
    </source>
</reference>
<accession>A0ABM0VY31</accession>
<dbReference type="GeneID" id="104743487"/>
<dbReference type="Proteomes" id="UP000694864">
    <property type="component" value="Chromosome 2"/>
</dbReference>
<proteinExistence type="predicted"/>
<feature type="compositionally biased region" description="Low complexity" evidence="1">
    <location>
        <begin position="184"/>
        <end position="201"/>
    </location>
</feature>
<organism evidence="2 3">
    <name type="scientific">Camelina sativa</name>
    <name type="common">False flax</name>
    <name type="synonym">Myagrum sativum</name>
    <dbReference type="NCBI Taxonomy" id="90675"/>
    <lineage>
        <taxon>Eukaryota</taxon>
        <taxon>Viridiplantae</taxon>
        <taxon>Streptophyta</taxon>
        <taxon>Embryophyta</taxon>
        <taxon>Tracheophyta</taxon>
        <taxon>Spermatophyta</taxon>
        <taxon>Magnoliopsida</taxon>
        <taxon>eudicotyledons</taxon>
        <taxon>Gunneridae</taxon>
        <taxon>Pentapetalae</taxon>
        <taxon>rosids</taxon>
        <taxon>malvids</taxon>
        <taxon>Brassicales</taxon>
        <taxon>Brassicaceae</taxon>
        <taxon>Camelineae</taxon>
        <taxon>Camelina</taxon>
    </lineage>
</organism>
<dbReference type="RefSeq" id="XP_010462863.1">
    <property type="nucleotide sequence ID" value="XM_010464561.1"/>
</dbReference>
<protein>
    <submittedName>
        <fullName evidence="3">Mediator-associated protein 2-like</fullName>
    </submittedName>
</protein>
<evidence type="ECO:0000256" key="1">
    <source>
        <dbReference type="SAM" id="MobiDB-lite"/>
    </source>
</evidence>
<reference evidence="2" key="1">
    <citation type="journal article" date="2014" name="Nat. Commun.">
        <title>The emerging biofuel crop Camelina sativa retains a highly undifferentiated hexaploid genome structure.</title>
        <authorList>
            <person name="Kagale S."/>
            <person name="Koh C."/>
            <person name="Nixon J."/>
            <person name="Bollina V."/>
            <person name="Clarke W.E."/>
            <person name="Tuteja R."/>
            <person name="Spillane C."/>
            <person name="Robinson S.J."/>
            <person name="Links M.G."/>
            <person name="Clarke C."/>
            <person name="Higgins E.E."/>
            <person name="Huebert T."/>
            <person name="Sharpe A.G."/>
            <person name="Parkin I.A."/>
        </authorList>
    </citation>
    <scope>NUCLEOTIDE SEQUENCE [LARGE SCALE GENOMIC DNA]</scope>
    <source>
        <strain evidence="2">cv. DH55</strain>
    </source>
</reference>
<feature type="compositionally biased region" description="Low complexity" evidence="1">
    <location>
        <begin position="146"/>
        <end position="171"/>
    </location>
</feature>